<protein>
    <submittedName>
        <fullName evidence="2">Peptidase inhibitor family I36 protein</fullName>
    </submittedName>
</protein>
<reference evidence="2 3" key="1">
    <citation type="submission" date="2020-08" db="EMBL/GenBank/DDBJ databases">
        <title>Genemic of Streptomyces polyaspartic.</title>
        <authorList>
            <person name="Liu W."/>
        </authorList>
    </citation>
    <scope>NUCLEOTIDE SEQUENCE [LARGE SCALE GENOMIC DNA]</scope>
    <source>
        <strain evidence="2 3">TRM66268-LWL</strain>
    </source>
</reference>
<dbReference type="InterPro" id="IPR006311">
    <property type="entry name" value="TAT_signal"/>
</dbReference>
<comment type="caution">
    <text evidence="2">The sequence shown here is derived from an EMBL/GenBank/DDBJ whole genome shotgun (WGS) entry which is preliminary data.</text>
</comment>
<dbReference type="RefSeq" id="WP_187819296.1">
    <property type="nucleotide sequence ID" value="NZ_JACTVJ010000030.1"/>
</dbReference>
<keyword evidence="1" id="KW-0732">Signal</keyword>
<evidence type="ECO:0000313" key="2">
    <source>
        <dbReference type="EMBL" id="MBC9718868.1"/>
    </source>
</evidence>
<accession>A0ABR7SX81</accession>
<organism evidence="2 3">
    <name type="scientific">Streptomyces polyasparticus</name>
    <dbReference type="NCBI Taxonomy" id="2767826"/>
    <lineage>
        <taxon>Bacteria</taxon>
        <taxon>Bacillati</taxon>
        <taxon>Actinomycetota</taxon>
        <taxon>Actinomycetes</taxon>
        <taxon>Kitasatosporales</taxon>
        <taxon>Streptomycetaceae</taxon>
        <taxon>Streptomyces</taxon>
    </lineage>
</organism>
<sequence length="113" mass="11977">MPSPRTALRYCAVAAAIAVVSAVPAAHANPTKQSCPNGSVCFYPRPDYQGTPQIINFSTDPGCNPTIAARSVINNDPRHSVGLYVDQECTQYLDAIDPGRSRTSLIASVVTAQ</sequence>
<dbReference type="EMBL" id="JACTVJ010000030">
    <property type="protein sequence ID" value="MBC9718868.1"/>
    <property type="molecule type" value="Genomic_DNA"/>
</dbReference>
<dbReference type="PROSITE" id="PS51318">
    <property type="entry name" value="TAT"/>
    <property type="match status" value="1"/>
</dbReference>
<gene>
    <name evidence="2" type="ORF">H9Y04_40705</name>
</gene>
<evidence type="ECO:0000256" key="1">
    <source>
        <dbReference type="SAM" id="SignalP"/>
    </source>
</evidence>
<dbReference type="Pfam" id="PF03995">
    <property type="entry name" value="Inhibitor_I36"/>
    <property type="match status" value="1"/>
</dbReference>
<dbReference type="Proteomes" id="UP000642284">
    <property type="component" value="Unassembled WGS sequence"/>
</dbReference>
<feature type="signal peptide" evidence="1">
    <location>
        <begin position="1"/>
        <end position="28"/>
    </location>
</feature>
<keyword evidence="3" id="KW-1185">Reference proteome</keyword>
<name>A0ABR7SX81_9ACTN</name>
<evidence type="ECO:0000313" key="3">
    <source>
        <dbReference type="Proteomes" id="UP000642284"/>
    </source>
</evidence>
<feature type="chain" id="PRO_5045681497" evidence="1">
    <location>
        <begin position="29"/>
        <end position="113"/>
    </location>
</feature>
<proteinExistence type="predicted"/>